<gene>
    <name evidence="8" type="ORF">C7B45_07105</name>
</gene>
<dbReference type="Pfam" id="PF07690">
    <property type="entry name" value="MFS_1"/>
    <property type="match status" value="2"/>
</dbReference>
<dbReference type="PROSITE" id="PS50850">
    <property type="entry name" value="MFS"/>
    <property type="match status" value="1"/>
</dbReference>
<evidence type="ECO:0000256" key="1">
    <source>
        <dbReference type="ARBA" id="ARBA00004651"/>
    </source>
</evidence>
<evidence type="ECO:0000313" key="9">
    <source>
        <dbReference type="Proteomes" id="UP000241848"/>
    </source>
</evidence>
<evidence type="ECO:0000259" key="7">
    <source>
        <dbReference type="PROSITE" id="PS50850"/>
    </source>
</evidence>
<dbReference type="PANTHER" id="PTHR23526">
    <property type="entry name" value="INTEGRAL MEMBRANE TRANSPORT PROTEIN-RELATED"/>
    <property type="match status" value="1"/>
</dbReference>
<dbReference type="Gene3D" id="1.20.1250.20">
    <property type="entry name" value="MFS general substrate transporter like domains"/>
    <property type="match status" value="2"/>
</dbReference>
<dbReference type="InterPro" id="IPR052528">
    <property type="entry name" value="Sugar_transport-like"/>
</dbReference>
<dbReference type="Proteomes" id="UP000241848">
    <property type="component" value="Unassembled WGS sequence"/>
</dbReference>
<comment type="subcellular location">
    <subcellularLocation>
        <location evidence="1">Cell membrane</location>
        <topology evidence="1">Multi-pass membrane protein</topology>
    </subcellularLocation>
</comment>
<feature type="transmembrane region" description="Helical" evidence="6">
    <location>
        <begin position="50"/>
        <end position="70"/>
    </location>
</feature>
<feature type="transmembrane region" description="Helical" evidence="6">
    <location>
        <begin position="21"/>
        <end position="44"/>
    </location>
</feature>
<keyword evidence="2" id="KW-0813">Transport</keyword>
<evidence type="ECO:0000256" key="6">
    <source>
        <dbReference type="SAM" id="Phobius"/>
    </source>
</evidence>
<feature type="transmembrane region" description="Helical" evidence="6">
    <location>
        <begin position="372"/>
        <end position="390"/>
    </location>
</feature>
<feature type="transmembrane region" description="Helical" evidence="6">
    <location>
        <begin position="82"/>
        <end position="100"/>
    </location>
</feature>
<dbReference type="InterPro" id="IPR020846">
    <property type="entry name" value="MFS_dom"/>
</dbReference>
<accession>A0A2T2WJH5</accession>
<feature type="transmembrane region" description="Helical" evidence="6">
    <location>
        <begin position="173"/>
        <end position="196"/>
    </location>
</feature>
<name>A0A2T2WJH5_9FIRM</name>
<feature type="transmembrane region" description="Helical" evidence="6">
    <location>
        <begin position="305"/>
        <end position="325"/>
    </location>
</feature>
<reference evidence="8 9" key="1">
    <citation type="journal article" date="2014" name="BMC Genomics">
        <title>Comparison of environmental and isolate Sulfobacillus genomes reveals diverse carbon, sulfur, nitrogen, and hydrogen metabolisms.</title>
        <authorList>
            <person name="Justice N.B."/>
            <person name="Norman A."/>
            <person name="Brown C.T."/>
            <person name="Singh A."/>
            <person name="Thomas B.C."/>
            <person name="Banfield J.F."/>
        </authorList>
    </citation>
    <scope>NUCLEOTIDE SEQUENCE [LARGE SCALE GENOMIC DNA]</scope>
    <source>
        <strain evidence="8">AMDSBA3</strain>
    </source>
</reference>
<organism evidence="8 9">
    <name type="scientific">Sulfobacillus acidophilus</name>
    <dbReference type="NCBI Taxonomy" id="53633"/>
    <lineage>
        <taxon>Bacteria</taxon>
        <taxon>Bacillati</taxon>
        <taxon>Bacillota</taxon>
        <taxon>Clostridia</taxon>
        <taxon>Eubacteriales</taxon>
        <taxon>Clostridiales Family XVII. Incertae Sedis</taxon>
        <taxon>Sulfobacillus</taxon>
    </lineage>
</organism>
<dbReference type="EMBL" id="PXYV01000018">
    <property type="protein sequence ID" value="PSR22375.1"/>
    <property type="molecule type" value="Genomic_DNA"/>
</dbReference>
<comment type="caution">
    <text evidence="8">The sequence shown here is derived from an EMBL/GenBank/DDBJ whole genome shotgun (WGS) entry which is preliminary data.</text>
</comment>
<dbReference type="InterPro" id="IPR011701">
    <property type="entry name" value="MFS"/>
</dbReference>
<dbReference type="PANTHER" id="PTHR23526:SF4">
    <property type="entry name" value="INTEGRAL MEMBRANE TRANSPORT PROTEIN"/>
    <property type="match status" value="1"/>
</dbReference>
<feature type="transmembrane region" description="Helical" evidence="6">
    <location>
        <begin position="283"/>
        <end position="299"/>
    </location>
</feature>
<proteinExistence type="predicted"/>
<evidence type="ECO:0000256" key="2">
    <source>
        <dbReference type="ARBA" id="ARBA00022448"/>
    </source>
</evidence>
<sequence>MIQASCVVGDKPVAVTNVHKVYASGFLFNVSFLAFAVLVPLTALHDHLPLWLVGVLAAVPGALQLPTRILSGPLVDHLGERLVLWVTYGLAVLAGLVVVSGSSYPMASLVLGQLCIGSARGLFWTAAQSEVGREASGRARALGLFTSYTKGGALVGTALAGTLAEFLGLNGGFVFTVILAVLALVIGSTLTKSAVVDRPGTLGQAVARLIPAGRQPFVMVYGMVAFLCAIPQALAQSFYPVTLVRLGVSDSVASLITALMSCGMIIAGVFGARALARLGMRRLLAVAMVLVAGSLLLTADPEVVVDAVAIFLAGFGAGWLNVGFLTAVSGRSHDYDRATNLAVTQMYFVIAVIGTPLLSGGLFHVIGQNGSFAVESGLAFVVVAMVMGLWRWQARADDRSVSEYRPA</sequence>
<keyword evidence="3 6" id="KW-0812">Transmembrane</keyword>
<evidence type="ECO:0000313" key="8">
    <source>
        <dbReference type="EMBL" id="PSR22375.1"/>
    </source>
</evidence>
<dbReference type="GO" id="GO:0005886">
    <property type="term" value="C:plasma membrane"/>
    <property type="evidence" value="ECO:0007669"/>
    <property type="project" value="UniProtKB-SubCell"/>
</dbReference>
<dbReference type="GO" id="GO:0022857">
    <property type="term" value="F:transmembrane transporter activity"/>
    <property type="evidence" value="ECO:0007669"/>
    <property type="project" value="InterPro"/>
</dbReference>
<keyword evidence="5 6" id="KW-0472">Membrane</keyword>
<protein>
    <recommendedName>
        <fullName evidence="7">Major facilitator superfamily (MFS) profile domain-containing protein</fullName>
    </recommendedName>
</protein>
<dbReference type="InterPro" id="IPR036259">
    <property type="entry name" value="MFS_trans_sf"/>
</dbReference>
<evidence type="ECO:0000256" key="3">
    <source>
        <dbReference type="ARBA" id="ARBA00022692"/>
    </source>
</evidence>
<feature type="transmembrane region" description="Helical" evidence="6">
    <location>
        <begin position="346"/>
        <end position="366"/>
    </location>
</feature>
<keyword evidence="4 6" id="KW-1133">Transmembrane helix</keyword>
<feature type="domain" description="Major facilitator superfamily (MFS) profile" evidence="7">
    <location>
        <begin position="17"/>
        <end position="394"/>
    </location>
</feature>
<evidence type="ECO:0000256" key="5">
    <source>
        <dbReference type="ARBA" id="ARBA00023136"/>
    </source>
</evidence>
<feature type="transmembrane region" description="Helical" evidence="6">
    <location>
        <begin position="217"/>
        <end position="239"/>
    </location>
</feature>
<dbReference type="SUPFAM" id="SSF103473">
    <property type="entry name" value="MFS general substrate transporter"/>
    <property type="match status" value="1"/>
</dbReference>
<dbReference type="AlphaFoldDB" id="A0A2T2WJH5"/>
<evidence type="ECO:0000256" key="4">
    <source>
        <dbReference type="ARBA" id="ARBA00022989"/>
    </source>
</evidence>
<feature type="transmembrane region" description="Helical" evidence="6">
    <location>
        <begin position="251"/>
        <end position="271"/>
    </location>
</feature>